<sequence>RGIRVLSVDQDIFDLPQLGPSAPTLIPFRAARHSNLSTANLGTDLRNRNLYGPRRLPFLQLSPKYSVLAVSWLATQ</sequence>
<dbReference type="AlphaFoldDB" id="A0A061RNV1"/>
<name>A0A061RNV1_9CHLO</name>
<reference evidence="1" key="1">
    <citation type="submission" date="2014-05" db="EMBL/GenBank/DDBJ databases">
        <title>The transcriptome of the halophilic microalga Tetraselmis sp. GSL018 isolated from the Great Salt Lake, Utah.</title>
        <authorList>
            <person name="Jinkerson R.E."/>
            <person name="D'Adamo S."/>
            <person name="Posewitz M.C."/>
        </authorList>
    </citation>
    <scope>NUCLEOTIDE SEQUENCE</scope>
    <source>
        <strain evidence="1">GSL018</strain>
    </source>
</reference>
<evidence type="ECO:0000313" key="1">
    <source>
        <dbReference type="EMBL" id="JAC72370.1"/>
    </source>
</evidence>
<accession>A0A061RNV1</accession>
<proteinExistence type="predicted"/>
<gene>
    <name evidence="1" type="ORF">TSPGSL018_31499</name>
</gene>
<organism evidence="1">
    <name type="scientific">Tetraselmis sp. GSL018</name>
    <dbReference type="NCBI Taxonomy" id="582737"/>
    <lineage>
        <taxon>Eukaryota</taxon>
        <taxon>Viridiplantae</taxon>
        <taxon>Chlorophyta</taxon>
        <taxon>core chlorophytes</taxon>
        <taxon>Chlorodendrophyceae</taxon>
        <taxon>Chlorodendrales</taxon>
        <taxon>Chlorodendraceae</taxon>
        <taxon>Tetraselmis</taxon>
    </lineage>
</organism>
<dbReference type="EMBL" id="GBEZ01013633">
    <property type="protein sequence ID" value="JAC72370.1"/>
    <property type="molecule type" value="Transcribed_RNA"/>
</dbReference>
<feature type="non-terminal residue" evidence="1">
    <location>
        <position position="1"/>
    </location>
</feature>
<protein>
    <submittedName>
        <fullName evidence="1">Uncharacterized protein</fullName>
    </submittedName>
</protein>